<dbReference type="WBParaSite" id="HCON_00172070-00001">
    <property type="protein sequence ID" value="HCON_00172070-00001"/>
    <property type="gene ID" value="HCON_00172070"/>
</dbReference>
<evidence type="ECO:0000256" key="2">
    <source>
        <dbReference type="SAM" id="Phobius"/>
    </source>
</evidence>
<name>A0A7I4Z1V8_HAECO</name>
<accession>A0A7I4Z1V8</accession>
<keyword evidence="2" id="KW-1133">Transmembrane helix</keyword>
<proteinExistence type="predicted"/>
<keyword evidence="2" id="KW-0812">Transmembrane</keyword>
<keyword evidence="2" id="KW-0472">Membrane</keyword>
<organism evidence="3 4">
    <name type="scientific">Haemonchus contortus</name>
    <name type="common">Barber pole worm</name>
    <dbReference type="NCBI Taxonomy" id="6289"/>
    <lineage>
        <taxon>Eukaryota</taxon>
        <taxon>Metazoa</taxon>
        <taxon>Ecdysozoa</taxon>
        <taxon>Nematoda</taxon>
        <taxon>Chromadorea</taxon>
        <taxon>Rhabditida</taxon>
        <taxon>Rhabditina</taxon>
        <taxon>Rhabditomorpha</taxon>
        <taxon>Strongyloidea</taxon>
        <taxon>Trichostrongylidae</taxon>
        <taxon>Haemonchus</taxon>
    </lineage>
</organism>
<dbReference type="Proteomes" id="UP000025227">
    <property type="component" value="Unplaced"/>
</dbReference>
<evidence type="ECO:0000313" key="3">
    <source>
        <dbReference type="Proteomes" id="UP000025227"/>
    </source>
</evidence>
<evidence type="ECO:0000256" key="1">
    <source>
        <dbReference type="SAM" id="MobiDB-lite"/>
    </source>
</evidence>
<reference evidence="4" key="1">
    <citation type="submission" date="2020-12" db="UniProtKB">
        <authorList>
            <consortium name="WormBaseParasite"/>
        </authorList>
    </citation>
    <scope>IDENTIFICATION</scope>
    <source>
        <strain evidence="4">MHco3</strain>
    </source>
</reference>
<feature type="transmembrane region" description="Helical" evidence="2">
    <location>
        <begin position="174"/>
        <end position="192"/>
    </location>
</feature>
<feature type="compositionally biased region" description="Polar residues" evidence="1">
    <location>
        <begin position="107"/>
        <end position="119"/>
    </location>
</feature>
<evidence type="ECO:0000313" key="4">
    <source>
        <dbReference type="WBParaSite" id="HCON_00172070-00001"/>
    </source>
</evidence>
<protein>
    <submittedName>
        <fullName evidence="4">Uncharacterized protein</fullName>
    </submittedName>
</protein>
<sequence>MKHVPLEFRTLREGSISLQHHTSGLYIYFSAATIIKACEAGLHNIVADGMRSLHPETLRYPAQLHCVHSVCSRRVEEVANFGLEEVNGGSRRMGRSPVLLKDEVGSPQAQLRSESSINTPPRGPKQRQETLKRVQERRAKIAEEIRLFEEAYWNGQSEQEIKQSCRKFDLIRKFHIVLLLLYIILKCIMIRFPT</sequence>
<dbReference type="AlphaFoldDB" id="A0A7I4Z1V8"/>
<feature type="region of interest" description="Disordered" evidence="1">
    <location>
        <begin position="105"/>
        <end position="132"/>
    </location>
</feature>
<keyword evidence="3" id="KW-1185">Reference proteome</keyword>